<name>A0A7U2MT25_ASPFN</name>
<keyword evidence="2" id="KW-1185">Reference proteome</keyword>
<evidence type="ECO:0000313" key="1">
    <source>
        <dbReference type="EMBL" id="QRD89361.1"/>
    </source>
</evidence>
<dbReference type="Proteomes" id="UP000596276">
    <property type="component" value="Chromosome 4"/>
</dbReference>
<protein>
    <submittedName>
        <fullName evidence="1">Uncharacterized protein</fullName>
    </submittedName>
</protein>
<dbReference type="VEuPathDB" id="FungiDB:F9C07_2212274"/>
<dbReference type="AlphaFoldDB" id="A0A7U2MT25"/>
<sequence length="126" mass="14374">MPLKQTFCHMSRDESPYSKPLRKRSPLQWLCPALCTELGQLDKLYTNREYAAALGDDSNILMKLPLTYMVGQKNLVVGESRKKLSGRDRLQLHVTDLGVEEESESISIFSSIMTYYIKECKNVPGE</sequence>
<gene>
    <name evidence="1" type="ORF">F9C07_2212274</name>
</gene>
<organism evidence="1 2">
    <name type="scientific">Aspergillus flavus (strain ATCC 200026 / FGSC A1120 / IAM 13836 / NRRL 3357 / JCM 12722 / SRRC 167)</name>
    <dbReference type="NCBI Taxonomy" id="332952"/>
    <lineage>
        <taxon>Eukaryota</taxon>
        <taxon>Fungi</taxon>
        <taxon>Dikarya</taxon>
        <taxon>Ascomycota</taxon>
        <taxon>Pezizomycotina</taxon>
        <taxon>Eurotiomycetes</taxon>
        <taxon>Eurotiomycetidae</taxon>
        <taxon>Eurotiales</taxon>
        <taxon>Aspergillaceae</taxon>
        <taxon>Aspergillus</taxon>
        <taxon>Aspergillus subgen. Circumdati</taxon>
    </lineage>
</organism>
<accession>A0A7U2MT25</accession>
<evidence type="ECO:0000313" key="2">
    <source>
        <dbReference type="Proteomes" id="UP000596276"/>
    </source>
</evidence>
<dbReference type="EMBL" id="CP044618">
    <property type="protein sequence ID" value="QRD89361.1"/>
    <property type="molecule type" value="Genomic_DNA"/>
</dbReference>
<proteinExistence type="predicted"/>
<reference evidence="2" key="1">
    <citation type="journal article" date="2021" name="G3 (Bethesda)">
        <title>Chromosome assembled and annotated genome sequence of Aspergillus flavus NRRL 3357.</title>
        <authorList>
            <person name="Skerker J.M."/>
            <person name="Pianalto K.M."/>
            <person name="Mondo S.J."/>
            <person name="Yang K."/>
            <person name="Arkin A.P."/>
            <person name="Keller N.P."/>
            <person name="Grigoriev I.V."/>
            <person name="Louise Glass N.L."/>
        </authorList>
    </citation>
    <scope>NUCLEOTIDE SEQUENCE [LARGE SCALE GENOMIC DNA]</scope>
    <source>
        <strain evidence="2">ATCC 200026 / FGSC A1120 / IAM 13836 / NRRL 3357 / JCM 12722 / SRRC 167</strain>
    </source>
</reference>